<organism evidence="2">
    <name type="scientific">Aphanomyces astaci</name>
    <name type="common">Crayfish plague agent</name>
    <dbReference type="NCBI Taxonomy" id="112090"/>
    <lineage>
        <taxon>Eukaryota</taxon>
        <taxon>Sar</taxon>
        <taxon>Stramenopiles</taxon>
        <taxon>Oomycota</taxon>
        <taxon>Saprolegniomycetes</taxon>
        <taxon>Saprolegniales</taxon>
        <taxon>Verrucalvaceae</taxon>
        <taxon>Aphanomyces</taxon>
    </lineage>
</organism>
<dbReference type="Gene3D" id="3.30.420.10">
    <property type="entry name" value="Ribonuclease H-like superfamily/Ribonuclease H"/>
    <property type="match status" value="1"/>
</dbReference>
<dbReference type="PANTHER" id="PTHR33939:SF1">
    <property type="entry name" value="DUF4371 DOMAIN-CONTAINING PROTEIN"/>
    <property type="match status" value="1"/>
</dbReference>
<accession>W4FLN8</accession>
<dbReference type="GO" id="GO:0003676">
    <property type="term" value="F:nucleic acid binding"/>
    <property type="evidence" value="ECO:0007669"/>
    <property type="project" value="InterPro"/>
</dbReference>
<dbReference type="RefSeq" id="XP_009842722.1">
    <property type="nucleotide sequence ID" value="XM_009844420.1"/>
</dbReference>
<proteinExistence type="predicted"/>
<gene>
    <name evidence="2" type="ORF">H257_16091</name>
</gene>
<evidence type="ECO:0008006" key="3">
    <source>
        <dbReference type="Google" id="ProtNLM"/>
    </source>
</evidence>
<sequence length="272" mass="30503">MYDNYLDESFIHNNYKLQHDSLYHPDDATCIPPKERHKGERLCFVAAIIASGPTTGKFLGFQIFTGGTRQPKDYHAMFTHDFFVDWFADLLDEIESMNLHGVIFAMDNAKCHKGLPDGTPKATWKKPQLLDTCRRLGVDGAVAASKTYVDRNIEPDVVQMAREHGHIVASTPPYHSDLQPIEMVWAWVKGRVVRQYSTSTTLANVRLRLDAAFDALPSLVIYNCIRHTDTKVTAMYEYLEALDMADDDAGQASSSSAISEKKSVLDSLATVK</sequence>
<dbReference type="InterPro" id="IPR036397">
    <property type="entry name" value="RNaseH_sf"/>
</dbReference>
<evidence type="ECO:0000256" key="1">
    <source>
        <dbReference type="SAM" id="MobiDB-lite"/>
    </source>
</evidence>
<dbReference type="GeneID" id="20818087"/>
<evidence type="ECO:0000313" key="2">
    <source>
        <dbReference type="EMBL" id="ETV67729.1"/>
    </source>
</evidence>
<dbReference type="EMBL" id="KI913193">
    <property type="protein sequence ID" value="ETV67729.1"/>
    <property type="molecule type" value="Genomic_DNA"/>
</dbReference>
<dbReference type="VEuPathDB" id="FungiDB:H257_16091"/>
<dbReference type="AlphaFoldDB" id="W4FLN8"/>
<name>W4FLN8_APHAT</name>
<protein>
    <recommendedName>
        <fullName evidence="3">Tc1-like transposase DDE domain-containing protein</fullName>
    </recommendedName>
</protein>
<dbReference type="PANTHER" id="PTHR33939">
    <property type="entry name" value="PROTEIN CBG22215"/>
    <property type="match status" value="1"/>
</dbReference>
<dbReference type="OrthoDB" id="78024at2759"/>
<reference evidence="2" key="1">
    <citation type="submission" date="2013-12" db="EMBL/GenBank/DDBJ databases">
        <title>The Genome Sequence of Aphanomyces astaci APO3.</title>
        <authorList>
            <consortium name="The Broad Institute Genomics Platform"/>
            <person name="Russ C."/>
            <person name="Tyler B."/>
            <person name="van West P."/>
            <person name="Dieguez-Uribeondo J."/>
            <person name="Young S.K."/>
            <person name="Zeng Q."/>
            <person name="Gargeya S."/>
            <person name="Fitzgerald M."/>
            <person name="Abouelleil A."/>
            <person name="Alvarado L."/>
            <person name="Chapman S.B."/>
            <person name="Gainer-Dewar J."/>
            <person name="Goldberg J."/>
            <person name="Griggs A."/>
            <person name="Gujja S."/>
            <person name="Hansen M."/>
            <person name="Howarth C."/>
            <person name="Imamovic A."/>
            <person name="Ireland A."/>
            <person name="Larimer J."/>
            <person name="McCowan C."/>
            <person name="Murphy C."/>
            <person name="Pearson M."/>
            <person name="Poon T.W."/>
            <person name="Priest M."/>
            <person name="Roberts A."/>
            <person name="Saif S."/>
            <person name="Shea T."/>
            <person name="Sykes S."/>
            <person name="Wortman J."/>
            <person name="Nusbaum C."/>
            <person name="Birren B."/>
        </authorList>
    </citation>
    <scope>NUCLEOTIDE SEQUENCE [LARGE SCALE GENOMIC DNA]</scope>
    <source>
        <strain evidence="2">APO3</strain>
    </source>
</reference>
<feature type="region of interest" description="Disordered" evidence="1">
    <location>
        <begin position="250"/>
        <end position="272"/>
    </location>
</feature>